<feature type="region of interest" description="Disordered" evidence="4">
    <location>
        <begin position="229"/>
        <end position="265"/>
    </location>
</feature>
<dbReference type="InterPro" id="IPR036390">
    <property type="entry name" value="WH_DNA-bd_sf"/>
</dbReference>
<dbReference type="GO" id="GO:0003730">
    <property type="term" value="F:mRNA 3'-UTR binding"/>
    <property type="evidence" value="ECO:0007669"/>
    <property type="project" value="TreeGrafter"/>
</dbReference>
<keyword evidence="2 3" id="KW-0694">RNA-binding</keyword>
<dbReference type="GO" id="GO:0045727">
    <property type="term" value="P:positive regulation of translation"/>
    <property type="evidence" value="ECO:0007669"/>
    <property type="project" value="TreeGrafter"/>
</dbReference>
<feature type="region of interest" description="Disordered" evidence="4">
    <location>
        <begin position="584"/>
        <end position="609"/>
    </location>
</feature>
<feature type="region of interest" description="Disordered" evidence="4">
    <location>
        <begin position="37"/>
        <end position="56"/>
    </location>
</feature>
<comment type="caution">
    <text evidence="6">The sequence shown here is derived from an EMBL/GenBank/DDBJ whole genome shotgun (WGS) entry which is preliminary data.</text>
</comment>
<dbReference type="InterPro" id="IPR058699">
    <property type="entry name" value="RRM_LARP4/4B"/>
</dbReference>
<feature type="compositionally biased region" description="Polar residues" evidence="4">
    <location>
        <begin position="1"/>
        <end position="13"/>
    </location>
</feature>
<dbReference type="OrthoDB" id="10046764at2759"/>
<name>A0A4U5PBA4_STECR</name>
<proteinExistence type="predicted"/>
<evidence type="ECO:0000313" key="7">
    <source>
        <dbReference type="Proteomes" id="UP000298663"/>
    </source>
</evidence>
<evidence type="ECO:0000313" key="6">
    <source>
        <dbReference type="EMBL" id="TKR93639.1"/>
    </source>
</evidence>
<reference evidence="6 7" key="1">
    <citation type="journal article" date="2015" name="Genome Biol.">
        <title>Comparative genomics of Steinernema reveals deeply conserved gene regulatory networks.</title>
        <authorList>
            <person name="Dillman A.R."/>
            <person name="Macchietto M."/>
            <person name="Porter C.F."/>
            <person name="Rogers A."/>
            <person name="Williams B."/>
            <person name="Antoshechkin I."/>
            <person name="Lee M.M."/>
            <person name="Goodwin Z."/>
            <person name="Lu X."/>
            <person name="Lewis E.E."/>
            <person name="Goodrich-Blair H."/>
            <person name="Stock S.P."/>
            <person name="Adams B.J."/>
            <person name="Sternberg P.W."/>
            <person name="Mortazavi A."/>
        </authorList>
    </citation>
    <scope>NUCLEOTIDE SEQUENCE [LARGE SCALE GENOMIC DNA]</scope>
    <source>
        <strain evidence="6 7">ALL</strain>
    </source>
</reference>
<evidence type="ECO:0000259" key="5">
    <source>
        <dbReference type="PROSITE" id="PS50961"/>
    </source>
</evidence>
<feature type="compositionally biased region" description="Polar residues" evidence="4">
    <location>
        <begin position="694"/>
        <end position="705"/>
    </location>
</feature>
<evidence type="ECO:0000256" key="4">
    <source>
        <dbReference type="SAM" id="MobiDB-lite"/>
    </source>
</evidence>
<dbReference type="InterPro" id="IPR006630">
    <property type="entry name" value="La_HTH"/>
</dbReference>
<dbReference type="AlphaFoldDB" id="A0A4U5PBA4"/>
<dbReference type="InterPro" id="IPR036388">
    <property type="entry name" value="WH-like_DNA-bd_sf"/>
</dbReference>
<accession>A0A4U5PBA4</accession>
<dbReference type="Pfam" id="PF26088">
    <property type="entry name" value="RRM_LARP4"/>
    <property type="match status" value="1"/>
</dbReference>
<dbReference type="PANTHER" id="PTHR22792:SF131">
    <property type="entry name" value="LA-RELATED PROTEIN LARP4B"/>
    <property type="match status" value="1"/>
</dbReference>
<feature type="region of interest" description="Disordered" evidence="4">
    <location>
        <begin position="724"/>
        <end position="830"/>
    </location>
</feature>
<reference evidence="6 7" key="2">
    <citation type="journal article" date="2019" name="G3 (Bethesda)">
        <title>Hybrid Assembly of the Genome of the Entomopathogenic Nematode Steinernema carpocapsae Identifies the X-Chromosome.</title>
        <authorList>
            <person name="Serra L."/>
            <person name="Macchietto M."/>
            <person name="Macias-Munoz A."/>
            <person name="McGill C.J."/>
            <person name="Rodriguez I.M."/>
            <person name="Rodriguez B."/>
            <person name="Murad R."/>
            <person name="Mortazavi A."/>
        </authorList>
    </citation>
    <scope>NUCLEOTIDE SEQUENCE [LARGE SCALE GENOMIC DNA]</scope>
    <source>
        <strain evidence="6 7">ALL</strain>
    </source>
</reference>
<dbReference type="GO" id="GO:0010494">
    <property type="term" value="C:cytoplasmic stress granule"/>
    <property type="evidence" value="ECO:0007669"/>
    <property type="project" value="TreeGrafter"/>
</dbReference>
<evidence type="ECO:0000256" key="1">
    <source>
        <dbReference type="ARBA" id="ARBA00022553"/>
    </source>
</evidence>
<dbReference type="Proteomes" id="UP000298663">
    <property type="component" value="Unassembled WGS sequence"/>
</dbReference>
<feature type="compositionally biased region" description="Low complexity" evidence="4">
    <location>
        <begin position="748"/>
        <end position="761"/>
    </location>
</feature>
<feature type="compositionally biased region" description="Polar residues" evidence="4">
    <location>
        <begin position="733"/>
        <end position="744"/>
    </location>
</feature>
<dbReference type="PANTHER" id="PTHR22792">
    <property type="entry name" value="LUPUS LA PROTEIN-RELATED"/>
    <property type="match status" value="1"/>
</dbReference>
<dbReference type="GO" id="GO:0005829">
    <property type="term" value="C:cytosol"/>
    <property type="evidence" value="ECO:0007669"/>
    <property type="project" value="TreeGrafter"/>
</dbReference>
<organism evidence="6 7">
    <name type="scientific">Steinernema carpocapsae</name>
    <name type="common">Entomopathogenic nematode</name>
    <dbReference type="NCBI Taxonomy" id="34508"/>
    <lineage>
        <taxon>Eukaryota</taxon>
        <taxon>Metazoa</taxon>
        <taxon>Ecdysozoa</taxon>
        <taxon>Nematoda</taxon>
        <taxon>Chromadorea</taxon>
        <taxon>Rhabditida</taxon>
        <taxon>Tylenchina</taxon>
        <taxon>Panagrolaimomorpha</taxon>
        <taxon>Strongyloidoidea</taxon>
        <taxon>Steinernematidae</taxon>
        <taxon>Steinernema</taxon>
    </lineage>
</organism>
<dbReference type="SMART" id="SM00715">
    <property type="entry name" value="LA"/>
    <property type="match status" value="1"/>
</dbReference>
<dbReference type="EMBL" id="AZBU02000002">
    <property type="protein sequence ID" value="TKR93639.1"/>
    <property type="molecule type" value="Genomic_DNA"/>
</dbReference>
<feature type="compositionally biased region" description="Polar residues" evidence="4">
    <location>
        <begin position="782"/>
        <end position="798"/>
    </location>
</feature>
<gene>
    <name evidence="6" type="ORF">L596_008053</name>
</gene>
<evidence type="ECO:0000256" key="2">
    <source>
        <dbReference type="ARBA" id="ARBA00022884"/>
    </source>
</evidence>
<dbReference type="PROSITE" id="PS50961">
    <property type="entry name" value="HTH_LA"/>
    <property type="match status" value="1"/>
</dbReference>
<evidence type="ECO:0000256" key="3">
    <source>
        <dbReference type="PROSITE-ProRule" id="PRU00332"/>
    </source>
</evidence>
<dbReference type="InterPro" id="IPR045180">
    <property type="entry name" value="La_dom_prot"/>
</dbReference>
<sequence>MPLGISSATPVQSKTKRTALDHENRPRTRRNLLKKVAKKWQNHSEPAPSGSGGFLPRSDLCSTRLPAHVIRRSFRARFICIRLALRQRQKKRARKGYSWREPSSAHPSSASLAHIVPFAATWTDVSSLAARSSSAFGPLARTPLAERPPRRRHSHDRLFGFGGFRLVRVFLRVCCLDPSCPRSARPFSDSSLVAAVQFSSRRSGSVYSIRPEILSIRYFSPERFDSLAFSADDDSPKPKPLPSSPELGLSPSKSSRPPASSPRLLQPPLSVAVLPRGTIASQSNVAVGNPMEDDSSGAFFVCSEPSPRVFVIQRLSRNDAVRYCGDSKDVKNAEAGEEKPKTPQLHAPTPMLPWWFTEDVQNQMRKFDPSKHATSLREADNLLLGAAVAACGAPTLSSSEQMRNQLRAQLEYYFSRENLITDRYLRCQMDADQYVPIKIIANFPKITQLTNDIALIVQVLRESSNVQVDESGEKVRAASRRCTILIREIPETEEEEVKAMLEGTASYQSLTYGFNNTWYVTFETEEATQRAFLHLQNLGKTFNDKPISARIKTGGCPNAPGDLRSHSATPTDVSRSIATLKTYATTPTEATKSTATTPDGERATSSPSVPTIQFDLGQVLMSMGFVAKSAYKPGAPVVHFTCNNVPEAPLVTTPGVTVNVAHSSAQHHNPAANGHRSPVRGHRSPRASPLFFGHSNQSNYHNPSHNNGSYLAASSASNGYYNNSNNHYRGGSQNASGYGNSKLSPQCAASSSQQYSGGRRSSNYEYGKFYRGKRAGPPTNGPAPSNSYLTPNGIQNGASHRYRNGSYSNGRGSRPRFPISPSRTYAERNSPRIESIPKKEIECVLEDLPLEKEKPVAVEKKILAETSFSTAPERMAPAPTTMASLVTAAAKKRTISACETNTNPRNEPSSLDTVAGTLAAALAPKPESLYSFEEGEFPSLPELEVQELKKEEEKPPPFSVIVAGRQKIEAKKAEEAAAAANRCSYAQTVGRKAALANAASAAVAASHS</sequence>
<dbReference type="SUPFAM" id="SSF46785">
    <property type="entry name" value="Winged helix' DNA-binding domain"/>
    <property type="match status" value="1"/>
</dbReference>
<keyword evidence="1" id="KW-0597">Phosphoprotein</keyword>
<dbReference type="STRING" id="34508.A0A4U5PBA4"/>
<feature type="domain" description="HTH La-type RNA-binding" evidence="5">
    <location>
        <begin position="396"/>
        <end position="485"/>
    </location>
</feature>
<feature type="compositionally biased region" description="Low complexity" evidence="4">
    <location>
        <begin position="244"/>
        <end position="265"/>
    </location>
</feature>
<dbReference type="Pfam" id="PF05383">
    <property type="entry name" value="La"/>
    <property type="match status" value="1"/>
</dbReference>
<feature type="compositionally biased region" description="Low complexity" evidence="4">
    <location>
        <begin position="584"/>
        <end position="597"/>
    </location>
</feature>
<dbReference type="CDD" id="cd08031">
    <property type="entry name" value="LARP_4_5_like"/>
    <property type="match status" value="1"/>
</dbReference>
<keyword evidence="7" id="KW-1185">Reference proteome</keyword>
<feature type="region of interest" description="Disordered" evidence="4">
    <location>
        <begin position="665"/>
        <end position="709"/>
    </location>
</feature>
<dbReference type="Gene3D" id="1.10.10.10">
    <property type="entry name" value="Winged helix-like DNA-binding domain superfamily/Winged helix DNA-binding domain"/>
    <property type="match status" value="1"/>
</dbReference>
<feature type="region of interest" description="Disordered" evidence="4">
    <location>
        <begin position="1"/>
        <end position="29"/>
    </location>
</feature>
<protein>
    <recommendedName>
        <fullName evidence="5">HTH La-type RNA-binding domain-containing protein</fullName>
    </recommendedName>
</protein>